<dbReference type="EMBL" id="JASCZI010005090">
    <property type="protein sequence ID" value="MED6117278.1"/>
    <property type="molecule type" value="Genomic_DNA"/>
</dbReference>
<feature type="compositionally biased region" description="Basic residues" evidence="1">
    <location>
        <begin position="147"/>
        <end position="158"/>
    </location>
</feature>
<feature type="region of interest" description="Disordered" evidence="1">
    <location>
        <begin position="135"/>
        <end position="204"/>
    </location>
</feature>
<proteinExistence type="predicted"/>
<feature type="region of interest" description="Disordered" evidence="1">
    <location>
        <begin position="88"/>
        <end position="119"/>
    </location>
</feature>
<keyword evidence="3" id="KW-1185">Reference proteome</keyword>
<evidence type="ECO:0000256" key="1">
    <source>
        <dbReference type="SAM" id="MobiDB-lite"/>
    </source>
</evidence>
<organism evidence="2 3">
    <name type="scientific">Stylosanthes scabra</name>
    <dbReference type="NCBI Taxonomy" id="79078"/>
    <lineage>
        <taxon>Eukaryota</taxon>
        <taxon>Viridiplantae</taxon>
        <taxon>Streptophyta</taxon>
        <taxon>Embryophyta</taxon>
        <taxon>Tracheophyta</taxon>
        <taxon>Spermatophyta</taxon>
        <taxon>Magnoliopsida</taxon>
        <taxon>eudicotyledons</taxon>
        <taxon>Gunneridae</taxon>
        <taxon>Pentapetalae</taxon>
        <taxon>rosids</taxon>
        <taxon>fabids</taxon>
        <taxon>Fabales</taxon>
        <taxon>Fabaceae</taxon>
        <taxon>Papilionoideae</taxon>
        <taxon>50 kb inversion clade</taxon>
        <taxon>dalbergioids sensu lato</taxon>
        <taxon>Dalbergieae</taxon>
        <taxon>Pterocarpus clade</taxon>
        <taxon>Stylosanthes</taxon>
    </lineage>
</organism>
<evidence type="ECO:0000313" key="3">
    <source>
        <dbReference type="Proteomes" id="UP001341840"/>
    </source>
</evidence>
<comment type="caution">
    <text evidence="2">The sequence shown here is derived from an EMBL/GenBank/DDBJ whole genome shotgun (WGS) entry which is preliminary data.</text>
</comment>
<reference evidence="2 3" key="1">
    <citation type="journal article" date="2023" name="Plants (Basel)">
        <title>Bridging the Gap: Combining Genomics and Transcriptomics Approaches to Understand Stylosanthes scabra, an Orphan Legume from the Brazilian Caatinga.</title>
        <authorList>
            <person name="Ferreira-Neto J.R.C."/>
            <person name="da Silva M.D."/>
            <person name="Binneck E."/>
            <person name="de Melo N.F."/>
            <person name="da Silva R.H."/>
            <person name="de Melo A.L.T.M."/>
            <person name="Pandolfi V."/>
            <person name="Bustamante F.O."/>
            <person name="Brasileiro-Vidal A.C."/>
            <person name="Benko-Iseppon A.M."/>
        </authorList>
    </citation>
    <scope>NUCLEOTIDE SEQUENCE [LARGE SCALE GENOMIC DNA]</scope>
    <source>
        <tissue evidence="2">Leaves</tissue>
    </source>
</reference>
<protein>
    <submittedName>
        <fullName evidence="2">Uncharacterized protein</fullName>
    </submittedName>
</protein>
<name>A0ABU6QZN5_9FABA</name>
<sequence length="204" mass="22712">MRPSTKWLAEWAGDTPRMRFPVKRGIGMGEEETLDVDLIKHTCSCNKWQLTEAPLIKRPIGRPKVHNRRRDPVEDLINGDKLKKSFKEQAMQEQAIAHHTQSAPQAEQEGNQAEASQPVPPATITNAEVAMRPPAQVAPGTGASKTFRAKQPVRRQLTRNRPPPSEPPTTSQVEGPSKETLAAVSTSTQRKFRFMQTPGINKQP</sequence>
<feature type="compositionally biased region" description="Polar residues" evidence="1">
    <location>
        <begin position="99"/>
        <end position="115"/>
    </location>
</feature>
<dbReference type="Proteomes" id="UP001341840">
    <property type="component" value="Unassembled WGS sequence"/>
</dbReference>
<evidence type="ECO:0000313" key="2">
    <source>
        <dbReference type="EMBL" id="MED6117278.1"/>
    </source>
</evidence>
<accession>A0ABU6QZN5</accession>
<gene>
    <name evidence="2" type="ORF">PIB30_108515</name>
</gene>